<feature type="compositionally biased region" description="Low complexity" evidence="1">
    <location>
        <begin position="46"/>
        <end position="60"/>
    </location>
</feature>
<keyword evidence="2" id="KW-0732">Signal</keyword>
<evidence type="ECO:0000313" key="4">
    <source>
        <dbReference type="Proteomes" id="UP000542125"/>
    </source>
</evidence>
<dbReference type="EMBL" id="JACBYR010000001">
    <property type="protein sequence ID" value="NYE83315.1"/>
    <property type="molecule type" value="Genomic_DNA"/>
</dbReference>
<gene>
    <name evidence="3" type="ORF">FHW18_002586</name>
</gene>
<feature type="region of interest" description="Disordered" evidence="1">
    <location>
        <begin position="46"/>
        <end position="98"/>
    </location>
</feature>
<sequence>MTLTRSTLMNRLAHALPLMFAFAAPLAAHAQNVPVTGTMMQVDGQPEADAAAARQQSDAVAGRERALQEQAVQRQAAEQAARQRAQQPAAPSAAPSVVRQLPNPAAPQAAAPAPAQPAPAANAMGVTTVSTPAQRAAAPAPLPQPAITGKPNVGDVSRSALALQAEGRYAGPSVPTLGATTRASWDRYVQSFRNPIPEFYPTNSSPKN</sequence>
<feature type="chain" id="PRO_5031467058" description="DUF3613 domain-containing protein" evidence="2">
    <location>
        <begin position="31"/>
        <end position="208"/>
    </location>
</feature>
<evidence type="ECO:0000256" key="2">
    <source>
        <dbReference type="SAM" id="SignalP"/>
    </source>
</evidence>
<name>A0A7Y9IUI0_9BURK</name>
<feature type="compositionally biased region" description="Low complexity" evidence="1">
    <location>
        <begin position="68"/>
        <end position="98"/>
    </location>
</feature>
<organism evidence="3 4">
    <name type="scientific">Pigmentiphaga litoralis</name>
    <dbReference type="NCBI Taxonomy" id="516702"/>
    <lineage>
        <taxon>Bacteria</taxon>
        <taxon>Pseudomonadati</taxon>
        <taxon>Pseudomonadota</taxon>
        <taxon>Betaproteobacteria</taxon>
        <taxon>Burkholderiales</taxon>
        <taxon>Alcaligenaceae</taxon>
        <taxon>Pigmentiphaga</taxon>
    </lineage>
</organism>
<reference evidence="3 4" key="1">
    <citation type="submission" date="2020-07" db="EMBL/GenBank/DDBJ databases">
        <title>Genomic Encyclopedia of Type Strains, Phase IV (KMG-V): Genome sequencing to study the core and pangenomes of soil and plant-associated prokaryotes.</title>
        <authorList>
            <person name="Whitman W."/>
        </authorList>
    </citation>
    <scope>NUCLEOTIDE SEQUENCE [LARGE SCALE GENOMIC DNA]</scope>
    <source>
        <strain evidence="3 4">SAS40</strain>
    </source>
</reference>
<dbReference type="AlphaFoldDB" id="A0A7Y9IUI0"/>
<dbReference type="RefSeq" id="WP_179586868.1">
    <property type="nucleotide sequence ID" value="NZ_JACBYR010000001.1"/>
</dbReference>
<keyword evidence="4" id="KW-1185">Reference proteome</keyword>
<evidence type="ECO:0000256" key="1">
    <source>
        <dbReference type="SAM" id="MobiDB-lite"/>
    </source>
</evidence>
<evidence type="ECO:0000313" key="3">
    <source>
        <dbReference type="EMBL" id="NYE83315.1"/>
    </source>
</evidence>
<accession>A0A7Y9IUI0</accession>
<dbReference type="Proteomes" id="UP000542125">
    <property type="component" value="Unassembled WGS sequence"/>
</dbReference>
<evidence type="ECO:0008006" key="5">
    <source>
        <dbReference type="Google" id="ProtNLM"/>
    </source>
</evidence>
<comment type="caution">
    <text evidence="3">The sequence shown here is derived from an EMBL/GenBank/DDBJ whole genome shotgun (WGS) entry which is preliminary data.</text>
</comment>
<proteinExistence type="predicted"/>
<feature type="signal peptide" evidence="2">
    <location>
        <begin position="1"/>
        <end position="30"/>
    </location>
</feature>
<dbReference type="Pfam" id="PF12266">
    <property type="entry name" value="DUF3613"/>
    <property type="match status" value="1"/>
</dbReference>
<dbReference type="InterPro" id="IPR022053">
    <property type="entry name" value="DUF3613"/>
</dbReference>
<protein>
    <recommendedName>
        <fullName evidence="5">DUF3613 domain-containing protein</fullName>
    </recommendedName>
</protein>
<feature type="region of interest" description="Disordered" evidence="1">
    <location>
        <begin position="131"/>
        <end position="153"/>
    </location>
</feature>